<dbReference type="Proteomes" id="UP000019116">
    <property type="component" value="Chromosome 1D"/>
</dbReference>
<dbReference type="CDD" id="cd00009">
    <property type="entry name" value="AAA"/>
    <property type="match status" value="1"/>
</dbReference>
<feature type="region of interest" description="Disordered" evidence="3">
    <location>
        <begin position="681"/>
        <end position="718"/>
    </location>
</feature>
<dbReference type="Gramene" id="TraesCS1D02G067900.1">
    <property type="protein sequence ID" value="TraesCS1D02G067900.1"/>
    <property type="gene ID" value="TraesCS1D02G067900"/>
</dbReference>
<dbReference type="STRING" id="4565.A0A3B5ZP59"/>
<evidence type="ECO:0000256" key="1">
    <source>
        <dbReference type="ARBA" id="ARBA00022741"/>
    </source>
</evidence>
<dbReference type="SMART" id="SM00382">
    <property type="entry name" value="AAA"/>
    <property type="match status" value="1"/>
</dbReference>
<dbReference type="CDD" id="cd02645">
    <property type="entry name" value="R3H_AAA"/>
    <property type="match status" value="1"/>
</dbReference>
<dbReference type="InterPro" id="IPR034081">
    <property type="entry name" value="R3H_AAA"/>
</dbReference>
<dbReference type="InterPro" id="IPR045735">
    <property type="entry name" value="Spore_III_AA_AAA+_ATPase"/>
</dbReference>
<feature type="compositionally biased region" description="Polar residues" evidence="3">
    <location>
        <begin position="681"/>
        <end position="694"/>
    </location>
</feature>
<evidence type="ECO:0000256" key="3">
    <source>
        <dbReference type="SAM" id="MobiDB-lite"/>
    </source>
</evidence>
<evidence type="ECO:0000259" key="4">
    <source>
        <dbReference type="SMART" id="SM00382"/>
    </source>
</evidence>
<reference evidence="5" key="2">
    <citation type="submission" date="2018-10" db="UniProtKB">
        <authorList>
            <consortium name="EnsemblPlants"/>
        </authorList>
    </citation>
    <scope>IDENTIFICATION</scope>
</reference>
<keyword evidence="2" id="KW-0067">ATP-binding</keyword>
<dbReference type="SUPFAM" id="SSF52540">
    <property type="entry name" value="P-loop containing nucleoside triphosphate hydrolases"/>
    <property type="match status" value="1"/>
</dbReference>
<dbReference type="Gramene" id="TraesCS1D03G0152900.2">
    <property type="protein sequence ID" value="TraesCS1D03G0152900.2.CDS"/>
    <property type="gene ID" value="TraesCS1D03G0152900"/>
</dbReference>
<evidence type="ECO:0000313" key="6">
    <source>
        <dbReference type="Proteomes" id="UP000019116"/>
    </source>
</evidence>
<dbReference type="GO" id="GO:0005524">
    <property type="term" value="F:ATP binding"/>
    <property type="evidence" value="ECO:0007669"/>
    <property type="project" value="UniProtKB-KW"/>
</dbReference>
<evidence type="ECO:0000256" key="2">
    <source>
        <dbReference type="ARBA" id="ARBA00022840"/>
    </source>
</evidence>
<name>A0A3B5ZP59_WHEAT</name>
<keyword evidence="6" id="KW-1185">Reference proteome</keyword>
<dbReference type="Pfam" id="PF25516">
    <property type="entry name" value="PTPase"/>
    <property type="match status" value="1"/>
</dbReference>
<dbReference type="InterPro" id="IPR058670">
    <property type="entry name" value="PTPase_dom"/>
</dbReference>
<dbReference type="FunFam" id="3.40.50.300:FF:001088">
    <property type="entry name" value="uncharacterized protein ycf45 isoform X2"/>
    <property type="match status" value="1"/>
</dbReference>
<accession>A0A3B5ZP59</accession>
<feature type="domain" description="AAA+ ATPase" evidence="4">
    <location>
        <begin position="199"/>
        <end position="332"/>
    </location>
</feature>
<dbReference type="PANTHER" id="PTHR20953">
    <property type="entry name" value="KINASE-RELATED"/>
    <property type="match status" value="1"/>
</dbReference>
<dbReference type="EnsemblPlants" id="TraesCS1D02G067900.1">
    <property type="protein sequence ID" value="TraesCS1D02G067900.1"/>
    <property type="gene ID" value="TraesCS1D02G067900"/>
</dbReference>
<dbReference type="AlphaFoldDB" id="A0A3B5ZP59"/>
<sequence>MLKALNPTPIRLRPACRASSAGCARAARRGGPRRAVPQQPPVRRPSGDRCVPWRGAAPSGPAAPPASPVAAPAPGARAGAKGELEAFLEVVPARMRRELALHPEVWELVEVVMDLGRRPLARFPSGDWVISDQPVTADDLRQAVSKVGNFSEDNRSGINHSLHRISAIRNRKANIIGLTCRVGRAISGSAEMIRDLVVGGGSILVIGPPGVGKTTLIREIARILADEGKKRVIIVDTSNEIGGDGDVPHSGIGRSRRMQVPKVTMQHNVMIEAVENHMPEVIVIDEIGTELEAMAASTIAQRGVQLVGTAHGVTIDSIIKNPCLQMLVGGIESVTLGDEEAKKRKVQKTILERKGPPTFSCAVEMVSKTECRVHHKLESTVDAILAGKPPKFEARMMDSKITESGGSLVISERVSETERLPAYHQDLVTRAVTSEDKFIDDFGSSRQAKSKNIPSDDNVNGDFGCTKKTKGKQYVSGRPPVRVYTYQVSEADILQVATVMGFEDELDITDDIEAANVILASSSEMKQNPWIRNVAKYHKLPIFVVKTNTMAQIVKAVKMIVGRDKLDAPSRKQPKVLEGEIEIEDDAPKRKPSLEEIDALEINHGSCITAILYSATIQEARLAIEYIVIPGGEPVELLPRCSEIVARQLELVESYQLLAETFGTDPNSRLQILPVKIAKKSSGQGAQGPTSTKKNGSDLIVSENGGGFSFSRLPFLPK</sequence>
<reference evidence="5" key="1">
    <citation type="submission" date="2018-08" db="EMBL/GenBank/DDBJ databases">
        <authorList>
            <person name="Rossello M."/>
        </authorList>
    </citation>
    <scope>NUCLEOTIDE SEQUENCE [LARGE SCALE GENOMIC DNA]</scope>
    <source>
        <strain evidence="5">cv. Chinese Spring</strain>
    </source>
</reference>
<organism evidence="5">
    <name type="scientific">Triticum aestivum</name>
    <name type="common">Wheat</name>
    <dbReference type="NCBI Taxonomy" id="4565"/>
    <lineage>
        <taxon>Eukaryota</taxon>
        <taxon>Viridiplantae</taxon>
        <taxon>Streptophyta</taxon>
        <taxon>Embryophyta</taxon>
        <taxon>Tracheophyta</taxon>
        <taxon>Spermatophyta</taxon>
        <taxon>Magnoliopsida</taxon>
        <taxon>Liliopsida</taxon>
        <taxon>Poales</taxon>
        <taxon>Poaceae</taxon>
        <taxon>BOP clade</taxon>
        <taxon>Pooideae</taxon>
        <taxon>Triticodae</taxon>
        <taxon>Triticeae</taxon>
        <taxon>Triticinae</taxon>
        <taxon>Triticum</taxon>
    </lineage>
</organism>
<dbReference type="PANTHER" id="PTHR20953:SF14">
    <property type="entry name" value="PROTEIN SEEDLING PLASTID DEVELOPMENT 1"/>
    <property type="match status" value="1"/>
</dbReference>
<dbReference type="Pfam" id="PF19568">
    <property type="entry name" value="Spore_III_AA"/>
    <property type="match status" value="1"/>
</dbReference>
<dbReference type="Gene3D" id="3.40.50.300">
    <property type="entry name" value="P-loop containing nucleotide triphosphate hydrolases"/>
    <property type="match status" value="1"/>
</dbReference>
<keyword evidence="1" id="KW-0547">Nucleotide-binding</keyword>
<feature type="region of interest" description="Disordered" evidence="3">
    <location>
        <begin position="25"/>
        <end position="76"/>
    </location>
</feature>
<evidence type="ECO:0000313" key="5">
    <source>
        <dbReference type="EnsemblPlants" id="TraesCS1D02G067900.1"/>
    </source>
</evidence>
<dbReference type="InterPro" id="IPR027417">
    <property type="entry name" value="P-loop_NTPase"/>
</dbReference>
<protein>
    <recommendedName>
        <fullName evidence="4">AAA+ ATPase domain-containing protein</fullName>
    </recommendedName>
</protein>
<dbReference type="InterPro" id="IPR003593">
    <property type="entry name" value="AAA+_ATPase"/>
</dbReference>
<proteinExistence type="predicted"/>
<dbReference type="OrthoDB" id="26838at2759"/>